<gene>
    <name evidence="4" type="ORF">NOSIN_23035</name>
</gene>
<feature type="compositionally biased region" description="Basic residues" evidence="2">
    <location>
        <begin position="423"/>
        <end position="434"/>
    </location>
</feature>
<dbReference type="Pfam" id="PF13374">
    <property type="entry name" value="TPR_10"/>
    <property type="match status" value="1"/>
</dbReference>
<feature type="coiled-coil region" evidence="1">
    <location>
        <begin position="1013"/>
        <end position="1040"/>
    </location>
</feature>
<dbReference type="SUPFAM" id="SSF48452">
    <property type="entry name" value="TPR-like"/>
    <property type="match status" value="3"/>
</dbReference>
<reference evidence="5" key="1">
    <citation type="submission" date="2016-08" db="EMBL/GenBank/DDBJ databases">
        <authorList>
            <person name="Tokovenko B."/>
            <person name="Kalinowski J."/>
        </authorList>
    </citation>
    <scope>NUCLEOTIDE SEQUENCE [LARGE SCALE GENOMIC DNA]</scope>
    <source>
        <strain evidence="5">UTMC102</strain>
    </source>
</reference>
<comment type="caution">
    <text evidence="4">The sequence shown here is derived from an EMBL/GenBank/DDBJ whole genome shotgun (WGS) entry which is preliminary data.</text>
</comment>
<dbReference type="RefSeq" id="WP_077692791.1">
    <property type="nucleotide sequence ID" value="NZ_MCOK01000001.1"/>
</dbReference>
<dbReference type="InterPro" id="IPR011990">
    <property type="entry name" value="TPR-like_helical_dom_sf"/>
</dbReference>
<dbReference type="PANTHER" id="PTHR46082">
    <property type="entry name" value="ATP/GTP-BINDING PROTEIN-RELATED"/>
    <property type="match status" value="1"/>
</dbReference>
<accession>A0A1V3C6G9</accession>
<dbReference type="PANTHER" id="PTHR46082:SF6">
    <property type="entry name" value="AAA+ ATPASE DOMAIN-CONTAINING PROTEIN-RELATED"/>
    <property type="match status" value="1"/>
</dbReference>
<dbReference type="SUPFAM" id="SSF52540">
    <property type="entry name" value="P-loop containing nucleoside triphosphate hydrolases"/>
    <property type="match status" value="1"/>
</dbReference>
<feature type="compositionally biased region" description="Polar residues" evidence="2">
    <location>
        <begin position="402"/>
        <end position="414"/>
    </location>
</feature>
<dbReference type="InterPro" id="IPR053137">
    <property type="entry name" value="NLR-like"/>
</dbReference>
<organism evidence="4 5">
    <name type="scientific">Nocardiopsis sinuspersici</name>
    <dbReference type="NCBI Taxonomy" id="501010"/>
    <lineage>
        <taxon>Bacteria</taxon>
        <taxon>Bacillati</taxon>
        <taxon>Actinomycetota</taxon>
        <taxon>Actinomycetes</taxon>
        <taxon>Streptosporangiales</taxon>
        <taxon>Nocardiopsidaceae</taxon>
        <taxon>Nocardiopsis</taxon>
    </lineage>
</organism>
<dbReference type="InterPro" id="IPR027417">
    <property type="entry name" value="P-loop_NTPase"/>
</dbReference>
<keyword evidence="1" id="KW-0175">Coiled coil</keyword>
<protein>
    <submittedName>
        <fullName evidence="4">NB-ARC domain-containing protein</fullName>
    </submittedName>
</protein>
<evidence type="ECO:0000256" key="1">
    <source>
        <dbReference type="SAM" id="Coils"/>
    </source>
</evidence>
<dbReference type="NCBIfam" id="NF040586">
    <property type="entry name" value="FxSxx_TPR"/>
    <property type="match status" value="1"/>
</dbReference>
<dbReference type="Proteomes" id="UP000189004">
    <property type="component" value="Unassembled WGS sequence"/>
</dbReference>
<dbReference type="STRING" id="501010.NOSIN_23035"/>
<dbReference type="GO" id="GO:0043531">
    <property type="term" value="F:ADP binding"/>
    <property type="evidence" value="ECO:0007669"/>
    <property type="project" value="InterPro"/>
</dbReference>
<evidence type="ECO:0000313" key="4">
    <source>
        <dbReference type="EMBL" id="OOC56345.1"/>
    </source>
</evidence>
<dbReference type="OrthoDB" id="580767at2"/>
<name>A0A1V3C6G9_9ACTN</name>
<dbReference type="AlphaFoldDB" id="A0A1V3C6G9"/>
<dbReference type="Pfam" id="PF13424">
    <property type="entry name" value="TPR_12"/>
    <property type="match status" value="1"/>
</dbReference>
<evidence type="ECO:0000256" key="2">
    <source>
        <dbReference type="SAM" id="MobiDB-lite"/>
    </source>
</evidence>
<dbReference type="Gene3D" id="1.25.40.10">
    <property type="entry name" value="Tetratricopeptide repeat domain"/>
    <property type="match status" value="2"/>
</dbReference>
<sequence>MDDLSHRYHHALSNLTGGPSRLVVLVDSSPLMALHQHTVGRLVEEAERAGSSVVRFDPGRPTLPGTPHDASAAVIVTDTQDRGWRRPRLRASLASLAARVPTALLHLLDRSVWFRGPLAPQPMRMTGPSPASPSSWSPVSTQDDTAGTVLPQDAAVLPVLESGPNALTEWDAAVHGRSSAWEADVCVLPPDGARPPSALPWDPDPVSRFLSHASRGARELAVRLAQAPVNLPVAELIQRNIPRAPRDERAAVTEIAEVFGGELMDPTLPLGDLDDPAGTALDFLPGVRRDLLGRFGDLSVMRSVYYSLGIEFKDSALIYQWLSRIETGAPLVPSLDGEEDLARAMLPALSEMPGEYRRFAEHMRAALDGTPGQDTTAPRGADASPGTAAHRPTPTAPREEPSSTVTDSQISEPTPSEPTALRPGRRQARGRNLAKLRGVPPHNLNFTGREEILTRVHDLLTEASGGVYLLSGGGGIGKTQIATEYAHRYRDDYDLVWWIPANSSADVHQSYLRLARHLGLVEESGNLEKTAQHVRDVLESDPEVGHWLLVFDDVPDLDRLDEAGLPSNGPGDVVITSRDQSWIPSGRSEGSVVPSLTPEESVALLRKVCPQGLEDDTDALRIAERLEHLPLALAQVGAYLRDSLMDVGDFLHMLEDKFDELVSHVEPEDLYPLPLAAAWNMQLDDLRRGTGGGDRALKRMVREFVQLCAFFGPRPLARTLFHRARGLSANPELAQILGNEMALSKVLRYVSRHSLAELDRTNHTFQMHVTFQTVVQSTLGDEARVRYRDLVHRLLAQSDPLGPELPQNWPEYQLLFSHVAASEAWRSHDPQVRGLVHNVITYLVETKNENAALELADRAIEAWYDDTAQRFQIQLIRTRILRLRGDSDVALAEAERMYAEQVELDGPESEEALDANRARAIALSNLGHYGQALDMFEEIHRVRTNRFTEEDEKTLVIAHDIGDCLRRLGRFQDALDMDRRTLEQRKYLFGANGIPTLRTRLSIGLSLMALGHLQDAGETLEDCQRRFEATEADASTHTEEIPVFLSVINRRLGNHETALELSQQVCEVNSARYGAHAKPTLHVNSIHMVNLAFNNRGEEARELAEDLLTHMEDKFPDRHLFPWASRANAAIVLRVVGDYERAHELDRSALSEIRRLFPDARITLAAVEVNLGNDLFSLGRLKEARAQDAASVELCLEVLGEHHIFLTTARRNLLVSRRALGEDVREEWEALRDLYAARFGPEHRFVTTMADFVRLDTDIIPVGS</sequence>
<dbReference type="EMBL" id="MCOK01000001">
    <property type="protein sequence ID" value="OOC56345.1"/>
    <property type="molecule type" value="Genomic_DNA"/>
</dbReference>
<feature type="region of interest" description="Disordered" evidence="2">
    <location>
        <begin position="368"/>
        <end position="442"/>
    </location>
</feature>
<keyword evidence="5" id="KW-1185">Reference proteome</keyword>
<feature type="domain" description="NB-ARC" evidence="3">
    <location>
        <begin position="451"/>
        <end position="608"/>
    </location>
</feature>
<dbReference type="InterPro" id="IPR002182">
    <property type="entry name" value="NB-ARC"/>
</dbReference>
<evidence type="ECO:0000313" key="5">
    <source>
        <dbReference type="Proteomes" id="UP000189004"/>
    </source>
</evidence>
<evidence type="ECO:0000259" key="3">
    <source>
        <dbReference type="Pfam" id="PF00931"/>
    </source>
</evidence>
<dbReference type="Gene3D" id="3.40.50.300">
    <property type="entry name" value="P-loop containing nucleotide triphosphate hydrolases"/>
    <property type="match status" value="1"/>
</dbReference>
<dbReference type="Pfam" id="PF00931">
    <property type="entry name" value="NB-ARC"/>
    <property type="match status" value="1"/>
</dbReference>
<proteinExistence type="predicted"/>